<dbReference type="GO" id="GO:0003824">
    <property type="term" value="F:catalytic activity"/>
    <property type="evidence" value="ECO:0007669"/>
    <property type="project" value="InterPro"/>
</dbReference>
<dbReference type="EMBL" id="RXPE01000028">
    <property type="protein sequence ID" value="RTR25397.1"/>
    <property type="molecule type" value="Genomic_DNA"/>
</dbReference>
<dbReference type="Pfam" id="PF04961">
    <property type="entry name" value="FTCD_C"/>
    <property type="match status" value="1"/>
</dbReference>
<evidence type="ECO:0000256" key="1">
    <source>
        <dbReference type="SAM" id="Phobius"/>
    </source>
</evidence>
<keyword evidence="4" id="KW-1185">Reference proteome</keyword>
<dbReference type="Gene3D" id="1.20.120.680">
    <property type="entry name" value="Formiminotetrahydrofolate cyclodeaminase monomer, up-and-down helical bundle"/>
    <property type="match status" value="1"/>
</dbReference>
<evidence type="ECO:0000313" key="3">
    <source>
        <dbReference type="EMBL" id="RTR25397.1"/>
    </source>
</evidence>
<keyword evidence="1" id="KW-0812">Transmembrane</keyword>
<dbReference type="AlphaFoldDB" id="A0A431VQA3"/>
<sequence>MTSDAKNTLPTLWTHTAQELLDAAGSRRATPTGGSVTAISGVFGLALLTLAVNLTLSKKDPPAELTDHLDTLRSFQSRLQALADEDASLYADFMKQARQNDGGPDDKLRRQTREVPLQLARELAQALALTTDLRPLVHRSVISDIDAGAALLQGALQAALITLASNLGSSDQDQNDTDSQTAELWTAWQELQDQRQQALAQLSEYQEAERSDRQ</sequence>
<feature type="transmembrane region" description="Helical" evidence="1">
    <location>
        <begin position="36"/>
        <end position="56"/>
    </location>
</feature>
<evidence type="ECO:0000259" key="2">
    <source>
        <dbReference type="Pfam" id="PF04961"/>
    </source>
</evidence>
<dbReference type="InterPro" id="IPR007044">
    <property type="entry name" value="Cyclodeamin/CycHdrlase"/>
</dbReference>
<keyword evidence="1" id="KW-1133">Transmembrane helix</keyword>
<reference evidence="3 4" key="1">
    <citation type="submission" date="2018-12" db="EMBL/GenBank/DDBJ databases">
        <title>Deinococcus radiophilus ATCC 27603 genome sequencing and assembly.</title>
        <authorList>
            <person name="Maclea K.S."/>
            <person name="Maynard C.R."/>
        </authorList>
    </citation>
    <scope>NUCLEOTIDE SEQUENCE [LARGE SCALE GENOMIC DNA]</scope>
    <source>
        <strain evidence="3 4">ATCC 27603</strain>
    </source>
</reference>
<name>A0A431VQA3_9DEIO</name>
<dbReference type="RefSeq" id="WP_126352802.1">
    <property type="nucleotide sequence ID" value="NZ_CP086380.1"/>
</dbReference>
<dbReference type="OrthoDB" id="69767at2"/>
<feature type="domain" description="Cyclodeaminase/cyclohydrolase" evidence="2">
    <location>
        <begin position="17"/>
        <end position="175"/>
    </location>
</feature>
<proteinExistence type="predicted"/>
<accession>A0A431VQA3</accession>
<keyword evidence="1" id="KW-0472">Membrane</keyword>
<evidence type="ECO:0000313" key="4">
    <source>
        <dbReference type="Proteomes" id="UP000277766"/>
    </source>
</evidence>
<dbReference type="InterPro" id="IPR036178">
    <property type="entry name" value="Formintransfe-cycloase-like_sf"/>
</dbReference>
<dbReference type="SUPFAM" id="SSF101262">
    <property type="entry name" value="Methenyltetrahydrofolate cyclohydrolase-like"/>
    <property type="match status" value="1"/>
</dbReference>
<organism evidence="3 4">
    <name type="scientific">Deinococcus radiophilus</name>
    <dbReference type="NCBI Taxonomy" id="32062"/>
    <lineage>
        <taxon>Bacteria</taxon>
        <taxon>Thermotogati</taxon>
        <taxon>Deinococcota</taxon>
        <taxon>Deinococci</taxon>
        <taxon>Deinococcales</taxon>
        <taxon>Deinococcaceae</taxon>
        <taxon>Deinococcus</taxon>
    </lineage>
</organism>
<dbReference type="Proteomes" id="UP000277766">
    <property type="component" value="Unassembled WGS sequence"/>
</dbReference>
<comment type="caution">
    <text evidence="3">The sequence shown here is derived from an EMBL/GenBank/DDBJ whole genome shotgun (WGS) entry which is preliminary data.</text>
</comment>
<gene>
    <name evidence="3" type="ORF">EJ104_10925</name>
</gene>
<protein>
    <recommendedName>
        <fullName evidence="2">Cyclodeaminase/cyclohydrolase domain-containing protein</fullName>
    </recommendedName>
</protein>